<dbReference type="SMART" id="SM00354">
    <property type="entry name" value="HTH_LACI"/>
    <property type="match status" value="1"/>
</dbReference>
<dbReference type="CDD" id="cd01392">
    <property type="entry name" value="HTH_LacI"/>
    <property type="match status" value="1"/>
</dbReference>
<dbReference type="PROSITE" id="PS50932">
    <property type="entry name" value="HTH_LACI_2"/>
    <property type="match status" value="1"/>
</dbReference>
<dbReference type="Proteomes" id="UP000267250">
    <property type="component" value="Chromosome"/>
</dbReference>
<evidence type="ECO:0000256" key="2">
    <source>
        <dbReference type="ARBA" id="ARBA00023125"/>
    </source>
</evidence>
<dbReference type="SUPFAM" id="SSF47413">
    <property type="entry name" value="lambda repressor-like DNA-binding domains"/>
    <property type="match status" value="1"/>
</dbReference>
<evidence type="ECO:0000256" key="1">
    <source>
        <dbReference type="ARBA" id="ARBA00023015"/>
    </source>
</evidence>
<dbReference type="Gene3D" id="3.40.50.2300">
    <property type="match status" value="2"/>
</dbReference>
<dbReference type="Gene3D" id="1.10.260.40">
    <property type="entry name" value="lambda repressor-like DNA-binding domains"/>
    <property type="match status" value="1"/>
</dbReference>
<proteinExistence type="predicted"/>
<dbReference type="GO" id="GO:0000976">
    <property type="term" value="F:transcription cis-regulatory region binding"/>
    <property type="evidence" value="ECO:0007669"/>
    <property type="project" value="TreeGrafter"/>
</dbReference>
<dbReference type="OrthoDB" id="43195at2"/>
<feature type="domain" description="HTH lacI-type" evidence="4">
    <location>
        <begin position="3"/>
        <end position="57"/>
    </location>
</feature>
<dbReference type="PANTHER" id="PTHR30146">
    <property type="entry name" value="LACI-RELATED TRANSCRIPTIONAL REPRESSOR"/>
    <property type="match status" value="1"/>
</dbReference>
<keyword evidence="2" id="KW-0238">DNA-binding</keyword>
<dbReference type="InterPro" id="IPR010982">
    <property type="entry name" value="Lambda_DNA-bd_dom_sf"/>
</dbReference>
<dbReference type="EMBL" id="CP016379">
    <property type="protein sequence ID" value="AZR73257.1"/>
    <property type="molecule type" value="Genomic_DNA"/>
</dbReference>
<evidence type="ECO:0000313" key="6">
    <source>
        <dbReference type="Proteomes" id="UP000267250"/>
    </source>
</evidence>
<evidence type="ECO:0000313" key="5">
    <source>
        <dbReference type="EMBL" id="AZR73257.1"/>
    </source>
</evidence>
<organism evidence="5 6">
    <name type="scientific">Anoxybacter fermentans</name>
    <dbReference type="NCBI Taxonomy" id="1323375"/>
    <lineage>
        <taxon>Bacteria</taxon>
        <taxon>Bacillati</taxon>
        <taxon>Bacillota</taxon>
        <taxon>Clostridia</taxon>
        <taxon>Halanaerobiales</taxon>
        <taxon>Anoxybacter</taxon>
    </lineage>
</organism>
<protein>
    <recommendedName>
        <fullName evidence="4">HTH lacI-type domain-containing protein</fullName>
    </recommendedName>
</protein>
<dbReference type="Pfam" id="PF13377">
    <property type="entry name" value="Peripla_BP_3"/>
    <property type="match status" value="1"/>
</dbReference>
<dbReference type="InterPro" id="IPR046335">
    <property type="entry name" value="LacI/GalR-like_sensor"/>
</dbReference>
<keyword evidence="1" id="KW-0805">Transcription regulation</keyword>
<name>A0A3Q9HQ89_9FIRM</name>
<dbReference type="PRINTS" id="PR00036">
    <property type="entry name" value="HTHLACI"/>
</dbReference>
<evidence type="ECO:0000259" key="4">
    <source>
        <dbReference type="PROSITE" id="PS50932"/>
    </source>
</evidence>
<dbReference type="CDD" id="cd06267">
    <property type="entry name" value="PBP1_LacI_sugar_binding-like"/>
    <property type="match status" value="1"/>
</dbReference>
<dbReference type="RefSeq" id="WP_127016585.1">
    <property type="nucleotide sequence ID" value="NZ_CP016379.1"/>
</dbReference>
<evidence type="ECO:0000256" key="3">
    <source>
        <dbReference type="ARBA" id="ARBA00023163"/>
    </source>
</evidence>
<sequence length="346" mass="38913">MGVTIYDIAKRANVSPSTVSRVFNQKGRIAPETRDKVLAIARELGYQPREYKSKNKNSKTKSIGIIFSNRLLNNLTGDPFYGQVMEGVEQSLREHNYQLFFKTITGKLEQDLEIIDDLINVEEHVGLILTGYEIDRKIIMKIKESNFPLVLVDNDLWDENIDCIVNDNIAGARKIVSHLIQLGHKRIAFIGGPLTHISLDERYMGYKQALKEADIEKDPNLIVFCEPTFNPEDGYRAAMAILNQKENRPTAFFAANDMLAIGVMKAIKEMGYSIPEDISIAGFDDIQMAQHTMPALTTVRIFKHEMGFLAGKRLIELINGVFTKPIKVVVSVEPVIRESTGPIVSS</sequence>
<dbReference type="InterPro" id="IPR028082">
    <property type="entry name" value="Peripla_BP_I"/>
</dbReference>
<dbReference type="AlphaFoldDB" id="A0A3Q9HQ89"/>
<dbReference type="SUPFAM" id="SSF53822">
    <property type="entry name" value="Periplasmic binding protein-like I"/>
    <property type="match status" value="1"/>
</dbReference>
<dbReference type="Pfam" id="PF00356">
    <property type="entry name" value="LacI"/>
    <property type="match status" value="1"/>
</dbReference>
<dbReference type="KEGG" id="aft:BBF96_07575"/>
<keyword evidence="6" id="KW-1185">Reference proteome</keyword>
<dbReference type="PANTHER" id="PTHR30146:SF109">
    <property type="entry name" value="HTH-TYPE TRANSCRIPTIONAL REGULATOR GALS"/>
    <property type="match status" value="1"/>
</dbReference>
<dbReference type="InterPro" id="IPR000843">
    <property type="entry name" value="HTH_LacI"/>
</dbReference>
<gene>
    <name evidence="5" type="ORF">BBF96_07575</name>
</gene>
<accession>A0A3Q9HQ89</accession>
<reference evidence="5 6" key="1">
    <citation type="submission" date="2016-07" db="EMBL/GenBank/DDBJ databases">
        <title>Genome and transcriptome analysis of iron-reducing fermentative bacteria Anoxybacter fermentans.</title>
        <authorList>
            <person name="Zeng X."/>
            <person name="Shao Z."/>
        </authorList>
    </citation>
    <scope>NUCLEOTIDE SEQUENCE [LARGE SCALE GENOMIC DNA]</scope>
    <source>
        <strain evidence="5 6">DY22613</strain>
    </source>
</reference>
<keyword evidence="3" id="KW-0804">Transcription</keyword>
<dbReference type="GO" id="GO:0003700">
    <property type="term" value="F:DNA-binding transcription factor activity"/>
    <property type="evidence" value="ECO:0007669"/>
    <property type="project" value="TreeGrafter"/>
</dbReference>